<dbReference type="Proteomes" id="UP000028999">
    <property type="component" value="Unassembled WGS sequence"/>
</dbReference>
<gene>
    <name evidence="1" type="primary">BnaC05g14610D</name>
    <name evidence="1" type="ORF">GSBRNA2T00006576001</name>
</gene>
<dbReference type="Gramene" id="CDY19260">
    <property type="protein sequence ID" value="CDY19260"/>
    <property type="gene ID" value="GSBRNA2T00006576001"/>
</dbReference>
<evidence type="ECO:0000313" key="2">
    <source>
        <dbReference type="Proteomes" id="UP000028999"/>
    </source>
</evidence>
<evidence type="ECO:0000313" key="1">
    <source>
        <dbReference type="EMBL" id="CDY19260.1"/>
    </source>
</evidence>
<dbReference type="AlphaFoldDB" id="A0A078FXY4"/>
<keyword evidence="2" id="KW-1185">Reference proteome</keyword>
<name>A0A078FXY4_BRANA</name>
<dbReference type="EMBL" id="LK032093">
    <property type="protein sequence ID" value="CDY19260.1"/>
    <property type="molecule type" value="Genomic_DNA"/>
</dbReference>
<sequence length="89" mass="10409">MRHVGKQRLEIYWCPLHDLWFTYDGECLRRQFSDNHLGTAGYHHDADFVDVYIIIFSGARFSPSSNTSFYAAGYTLFTLATRLTAQIYY</sequence>
<protein>
    <submittedName>
        <fullName evidence="1">BnaC05g14610D protein</fullName>
    </submittedName>
</protein>
<organism evidence="1 2">
    <name type="scientific">Brassica napus</name>
    <name type="common">Rape</name>
    <dbReference type="NCBI Taxonomy" id="3708"/>
    <lineage>
        <taxon>Eukaryota</taxon>
        <taxon>Viridiplantae</taxon>
        <taxon>Streptophyta</taxon>
        <taxon>Embryophyta</taxon>
        <taxon>Tracheophyta</taxon>
        <taxon>Spermatophyta</taxon>
        <taxon>Magnoliopsida</taxon>
        <taxon>eudicotyledons</taxon>
        <taxon>Gunneridae</taxon>
        <taxon>Pentapetalae</taxon>
        <taxon>rosids</taxon>
        <taxon>malvids</taxon>
        <taxon>Brassicales</taxon>
        <taxon>Brassicaceae</taxon>
        <taxon>Brassiceae</taxon>
        <taxon>Brassica</taxon>
    </lineage>
</organism>
<accession>A0A078FXY4</accession>
<reference evidence="1 2" key="1">
    <citation type="journal article" date="2014" name="Science">
        <title>Plant genetics. Early allopolyploid evolution in the post-Neolithic Brassica napus oilseed genome.</title>
        <authorList>
            <person name="Chalhoub B."/>
            <person name="Denoeud F."/>
            <person name="Liu S."/>
            <person name="Parkin I.A."/>
            <person name="Tang H."/>
            <person name="Wang X."/>
            <person name="Chiquet J."/>
            <person name="Belcram H."/>
            <person name="Tong C."/>
            <person name="Samans B."/>
            <person name="Correa M."/>
            <person name="Da Silva C."/>
            <person name="Just J."/>
            <person name="Falentin C."/>
            <person name="Koh C.S."/>
            <person name="Le Clainche I."/>
            <person name="Bernard M."/>
            <person name="Bento P."/>
            <person name="Noel B."/>
            <person name="Labadie K."/>
            <person name="Alberti A."/>
            <person name="Charles M."/>
            <person name="Arnaud D."/>
            <person name="Guo H."/>
            <person name="Daviaud C."/>
            <person name="Alamery S."/>
            <person name="Jabbari K."/>
            <person name="Zhao M."/>
            <person name="Edger P.P."/>
            <person name="Chelaifa H."/>
            <person name="Tack D."/>
            <person name="Lassalle G."/>
            <person name="Mestiri I."/>
            <person name="Schnel N."/>
            <person name="Le Paslier M.C."/>
            <person name="Fan G."/>
            <person name="Renault V."/>
            <person name="Bayer P.E."/>
            <person name="Golicz A.A."/>
            <person name="Manoli S."/>
            <person name="Lee T.H."/>
            <person name="Thi V.H."/>
            <person name="Chalabi S."/>
            <person name="Hu Q."/>
            <person name="Fan C."/>
            <person name="Tollenaere R."/>
            <person name="Lu Y."/>
            <person name="Battail C."/>
            <person name="Shen J."/>
            <person name="Sidebottom C.H."/>
            <person name="Wang X."/>
            <person name="Canaguier A."/>
            <person name="Chauveau A."/>
            <person name="Berard A."/>
            <person name="Deniot G."/>
            <person name="Guan M."/>
            <person name="Liu Z."/>
            <person name="Sun F."/>
            <person name="Lim Y.P."/>
            <person name="Lyons E."/>
            <person name="Town C.D."/>
            <person name="Bancroft I."/>
            <person name="Wang X."/>
            <person name="Meng J."/>
            <person name="Ma J."/>
            <person name="Pires J.C."/>
            <person name="King G.J."/>
            <person name="Brunel D."/>
            <person name="Delourme R."/>
            <person name="Renard M."/>
            <person name="Aury J.M."/>
            <person name="Adams K.L."/>
            <person name="Batley J."/>
            <person name="Snowdon R.J."/>
            <person name="Tost J."/>
            <person name="Edwards D."/>
            <person name="Zhou Y."/>
            <person name="Hua W."/>
            <person name="Sharpe A.G."/>
            <person name="Paterson A.H."/>
            <person name="Guan C."/>
            <person name="Wincker P."/>
        </authorList>
    </citation>
    <scope>NUCLEOTIDE SEQUENCE [LARGE SCALE GENOMIC DNA]</scope>
    <source>
        <strain evidence="2">cv. Darmor-bzh</strain>
    </source>
</reference>
<proteinExistence type="predicted"/>
<dbReference type="PaxDb" id="3708-A0A078FXY4"/>